<keyword evidence="3" id="KW-1185">Reference proteome</keyword>
<gene>
    <name evidence="2" type="ORF">M9458_025302</name>
</gene>
<evidence type="ECO:0000256" key="1">
    <source>
        <dbReference type="SAM" id="MobiDB-lite"/>
    </source>
</evidence>
<protein>
    <submittedName>
        <fullName evidence="2">Uncharacterized protein</fullName>
    </submittedName>
</protein>
<accession>A0ABD0Q1S4</accession>
<feature type="non-terminal residue" evidence="2">
    <location>
        <position position="1"/>
    </location>
</feature>
<feature type="region of interest" description="Disordered" evidence="1">
    <location>
        <begin position="70"/>
        <end position="92"/>
    </location>
</feature>
<name>A0ABD0Q1S4_CIRMR</name>
<dbReference type="AlphaFoldDB" id="A0ABD0Q1S4"/>
<organism evidence="2 3">
    <name type="scientific">Cirrhinus mrigala</name>
    <name type="common">Mrigala</name>
    <dbReference type="NCBI Taxonomy" id="683832"/>
    <lineage>
        <taxon>Eukaryota</taxon>
        <taxon>Metazoa</taxon>
        <taxon>Chordata</taxon>
        <taxon>Craniata</taxon>
        <taxon>Vertebrata</taxon>
        <taxon>Euteleostomi</taxon>
        <taxon>Actinopterygii</taxon>
        <taxon>Neopterygii</taxon>
        <taxon>Teleostei</taxon>
        <taxon>Ostariophysi</taxon>
        <taxon>Cypriniformes</taxon>
        <taxon>Cyprinidae</taxon>
        <taxon>Labeoninae</taxon>
        <taxon>Labeonini</taxon>
        <taxon>Cirrhinus</taxon>
    </lineage>
</organism>
<dbReference type="EMBL" id="JAMKFB020000012">
    <property type="protein sequence ID" value="KAL0179860.1"/>
    <property type="molecule type" value="Genomic_DNA"/>
</dbReference>
<dbReference type="Proteomes" id="UP001529510">
    <property type="component" value="Unassembled WGS sequence"/>
</dbReference>
<feature type="non-terminal residue" evidence="2">
    <location>
        <position position="235"/>
    </location>
</feature>
<comment type="caution">
    <text evidence="2">The sequence shown here is derived from an EMBL/GenBank/DDBJ whole genome shotgun (WGS) entry which is preliminary data.</text>
</comment>
<evidence type="ECO:0000313" key="2">
    <source>
        <dbReference type="EMBL" id="KAL0179860.1"/>
    </source>
</evidence>
<reference evidence="2 3" key="1">
    <citation type="submission" date="2024-05" db="EMBL/GenBank/DDBJ databases">
        <title>Genome sequencing and assembly of Indian major carp, Cirrhinus mrigala (Hamilton, 1822).</title>
        <authorList>
            <person name="Mohindra V."/>
            <person name="Chowdhury L.M."/>
            <person name="Lal K."/>
            <person name="Jena J.K."/>
        </authorList>
    </citation>
    <scope>NUCLEOTIDE SEQUENCE [LARGE SCALE GENOMIC DNA]</scope>
    <source>
        <strain evidence="2">CM1030</strain>
        <tissue evidence="2">Blood</tissue>
    </source>
</reference>
<sequence>SLHIPWVVQNANSGCVWMTFLNSPVSQTVLFGDVVESFVQQFSAVWKQTEAIKHILPQWTAAASTQPPAAAHQSAYRQGHSHPPLSAQPRLLTHPPLTVQPGKCCTRHPDHAFDCHRAPPSQVLVFYLTLQVHLWFLCSGHPVHLSEGWRWSCLAKDTIEPVPPADMKAGSISVQGLSLLAVAVSPHLHESHGACHVPMREQGIRILNYPDDWLILEHSRDQLCKHRDLVLSHLS</sequence>
<proteinExistence type="predicted"/>
<evidence type="ECO:0000313" key="3">
    <source>
        <dbReference type="Proteomes" id="UP001529510"/>
    </source>
</evidence>